<dbReference type="SUPFAM" id="SSF48403">
    <property type="entry name" value="Ankyrin repeat"/>
    <property type="match status" value="1"/>
</dbReference>
<dbReference type="InterPro" id="IPR002110">
    <property type="entry name" value="Ankyrin_rpt"/>
</dbReference>
<name>A0A2K0TMT9_9HYPO</name>
<protein>
    <submittedName>
        <fullName evidence="5">Uncharacterized protein</fullName>
    </submittedName>
</protein>
<gene>
    <name evidence="5" type="ORF">TGAMA5MH_01797</name>
</gene>
<dbReference type="PROSITE" id="PS50088">
    <property type="entry name" value="ANK_REPEAT"/>
    <property type="match status" value="3"/>
</dbReference>
<evidence type="ECO:0000313" key="5">
    <source>
        <dbReference type="EMBL" id="PNP46845.1"/>
    </source>
</evidence>
<feature type="compositionally biased region" description="Low complexity" evidence="4">
    <location>
        <begin position="209"/>
        <end position="220"/>
    </location>
</feature>
<reference evidence="5 6" key="1">
    <citation type="submission" date="2017-02" db="EMBL/GenBank/DDBJ databases">
        <title>Genomes of Trichoderma spp. with biocontrol activity.</title>
        <authorList>
            <person name="Gardiner D."/>
            <person name="Kazan K."/>
            <person name="Vos C."/>
            <person name="Harvey P."/>
        </authorList>
    </citation>
    <scope>NUCLEOTIDE SEQUENCE [LARGE SCALE GENOMIC DNA]</scope>
    <source>
        <strain evidence="5 6">A5MH</strain>
    </source>
</reference>
<dbReference type="PANTHER" id="PTHR24198">
    <property type="entry name" value="ANKYRIN REPEAT AND PROTEIN KINASE DOMAIN-CONTAINING PROTEIN"/>
    <property type="match status" value="1"/>
</dbReference>
<feature type="repeat" description="ANK" evidence="3">
    <location>
        <begin position="312"/>
        <end position="344"/>
    </location>
</feature>
<evidence type="ECO:0000256" key="1">
    <source>
        <dbReference type="ARBA" id="ARBA00022737"/>
    </source>
</evidence>
<dbReference type="Gene3D" id="1.25.40.20">
    <property type="entry name" value="Ankyrin repeat-containing domain"/>
    <property type="match status" value="1"/>
</dbReference>
<dbReference type="AlphaFoldDB" id="A0A2K0TMT9"/>
<feature type="region of interest" description="Disordered" evidence="4">
    <location>
        <begin position="176"/>
        <end position="224"/>
    </location>
</feature>
<evidence type="ECO:0000256" key="2">
    <source>
        <dbReference type="ARBA" id="ARBA00023043"/>
    </source>
</evidence>
<proteinExistence type="predicted"/>
<evidence type="ECO:0000256" key="3">
    <source>
        <dbReference type="PROSITE-ProRule" id="PRU00023"/>
    </source>
</evidence>
<dbReference type="Proteomes" id="UP000236546">
    <property type="component" value="Unassembled WGS sequence"/>
</dbReference>
<evidence type="ECO:0000256" key="4">
    <source>
        <dbReference type="SAM" id="MobiDB-lite"/>
    </source>
</evidence>
<feature type="repeat" description="ANK" evidence="3">
    <location>
        <begin position="550"/>
        <end position="582"/>
    </location>
</feature>
<dbReference type="EMBL" id="MTYH01000014">
    <property type="protein sequence ID" value="PNP46845.1"/>
    <property type="molecule type" value="Genomic_DNA"/>
</dbReference>
<evidence type="ECO:0000313" key="6">
    <source>
        <dbReference type="Proteomes" id="UP000236546"/>
    </source>
</evidence>
<feature type="repeat" description="ANK" evidence="3">
    <location>
        <begin position="378"/>
        <end position="410"/>
    </location>
</feature>
<keyword evidence="2 3" id="KW-0040">ANK repeat</keyword>
<accession>A0A2K0TMT9</accession>
<dbReference type="Pfam" id="PF12796">
    <property type="entry name" value="Ank_2"/>
    <property type="match status" value="3"/>
</dbReference>
<dbReference type="InterPro" id="IPR036770">
    <property type="entry name" value="Ankyrin_rpt-contain_sf"/>
</dbReference>
<keyword evidence="1" id="KW-0677">Repeat</keyword>
<dbReference type="SMART" id="SM00248">
    <property type="entry name" value="ANK"/>
    <property type="match status" value="8"/>
</dbReference>
<dbReference type="PROSITE" id="PS50297">
    <property type="entry name" value="ANK_REP_REGION"/>
    <property type="match status" value="2"/>
</dbReference>
<comment type="caution">
    <text evidence="5">The sequence shown here is derived from an EMBL/GenBank/DDBJ whole genome shotgun (WGS) entry which is preliminary data.</text>
</comment>
<feature type="compositionally biased region" description="Low complexity" evidence="4">
    <location>
        <begin position="177"/>
        <end position="187"/>
    </location>
</feature>
<dbReference type="PANTHER" id="PTHR24198:SF165">
    <property type="entry name" value="ANKYRIN REPEAT-CONTAINING PROTEIN-RELATED"/>
    <property type="match status" value="1"/>
</dbReference>
<dbReference type="OrthoDB" id="20872at2759"/>
<sequence>MDGRSTNALTTLCSTVAQRAIAILHEVQLLIEPLGSGLDKLEALLELNTSLEELKLQASQLDASLAASTVSMAAHDAFKQHLTNCDGTMAVLYKQILRLQADNIELINSEFLAVYDRTVKANSQLLTGFLQVVAAGNAQQQEASLNLLRSGGIITQVERASEASTAQKSILLDPIESSSATGSGSSSNPPPAQPASAVAQPPPYTAEVEPPSSSSSSPEPAKLSWGQSLKNSFKALAVAFKPKPEPFVSALCQAATIGDIQQIAGFLTQGANINGRNENNKTALQCAILNDQEDASRLLLASGASISGSGWSDIPPLFLAASVGSLNTAKMLIEKGASIDEKTEWGESYFVGVVTSGNMEGIRFLLKQGCSAKTENISGEAVIVKAVQGKNMKLVELLLEFGASLTSTDLSGRSLLAVALDKKDHEMAELLLKMDAKPNDSTVYGNPLLADEISNRRIKTAKLLLDWGADPNTTNWYSQPVLLIAIRDSKMSQEDKLDIVRHLLAKGAKGNVCDSSTEASAIRFAMESGLPELVSLLLRHGAKTTDQMSNGDSLLKYAIDQGRRDLVETLLLYGADPDYTPAKNGIKPVKPLVQALVKQDFEMICLLKEAGADTNTPEVRDVAKALGKAEVYEALGIRHMPPPGDGSPPYYSMATKIN</sequence>
<organism evidence="5 6">
    <name type="scientific">Trichoderma gamsii</name>
    <dbReference type="NCBI Taxonomy" id="398673"/>
    <lineage>
        <taxon>Eukaryota</taxon>
        <taxon>Fungi</taxon>
        <taxon>Dikarya</taxon>
        <taxon>Ascomycota</taxon>
        <taxon>Pezizomycotina</taxon>
        <taxon>Sordariomycetes</taxon>
        <taxon>Hypocreomycetidae</taxon>
        <taxon>Hypocreales</taxon>
        <taxon>Hypocreaceae</taxon>
        <taxon>Trichoderma</taxon>
    </lineage>
</organism>